<keyword evidence="3" id="KW-1185">Reference proteome</keyword>
<dbReference type="AlphaFoldDB" id="A0A840QLI1"/>
<dbReference type="EMBL" id="JACHHB010000001">
    <property type="protein sequence ID" value="MBB5172217.1"/>
    <property type="molecule type" value="Genomic_DNA"/>
</dbReference>
<proteinExistence type="predicted"/>
<comment type="caution">
    <text evidence="2">The sequence shown here is derived from an EMBL/GenBank/DDBJ whole genome shotgun (WGS) entry which is preliminary data.</text>
</comment>
<evidence type="ECO:0000256" key="1">
    <source>
        <dbReference type="SAM" id="Phobius"/>
    </source>
</evidence>
<feature type="transmembrane region" description="Helical" evidence="1">
    <location>
        <begin position="25"/>
        <end position="43"/>
    </location>
</feature>
<evidence type="ECO:0000313" key="2">
    <source>
        <dbReference type="EMBL" id="MBB5172217.1"/>
    </source>
</evidence>
<evidence type="ECO:0000313" key="3">
    <source>
        <dbReference type="Proteomes" id="UP000551878"/>
    </source>
</evidence>
<reference evidence="2 3" key="1">
    <citation type="submission" date="2020-08" db="EMBL/GenBank/DDBJ databases">
        <title>Genomic Encyclopedia of Type Strains, Phase IV (KMG-IV): sequencing the most valuable type-strain genomes for metagenomic binning, comparative biology and taxonomic classification.</title>
        <authorList>
            <person name="Goeker M."/>
        </authorList>
    </citation>
    <scope>NUCLEOTIDE SEQUENCE [LARGE SCALE GENOMIC DNA]</scope>
    <source>
        <strain evidence="2 3">DSM 24696</strain>
    </source>
</reference>
<keyword evidence="1" id="KW-1133">Transmembrane helix</keyword>
<gene>
    <name evidence="2" type="ORF">HNQ41_000357</name>
</gene>
<accession>A0A840QLI1</accession>
<name>A0A840QLI1_9BACI</name>
<protein>
    <submittedName>
        <fullName evidence="2">Uncharacterized protein</fullName>
    </submittedName>
</protein>
<organism evidence="2 3">
    <name type="scientific">Texcoconibacillus texcoconensis</name>
    <dbReference type="NCBI Taxonomy" id="1095777"/>
    <lineage>
        <taxon>Bacteria</taxon>
        <taxon>Bacillati</taxon>
        <taxon>Bacillota</taxon>
        <taxon>Bacilli</taxon>
        <taxon>Bacillales</taxon>
        <taxon>Bacillaceae</taxon>
        <taxon>Texcoconibacillus</taxon>
    </lineage>
</organism>
<dbReference type="Proteomes" id="UP000551878">
    <property type="component" value="Unassembled WGS sequence"/>
</dbReference>
<keyword evidence="1" id="KW-0472">Membrane</keyword>
<keyword evidence="1" id="KW-0812">Transmembrane</keyword>
<sequence length="69" mass="8066">MNGLCAFALLTPGFGYAEHWTTVWFQWLLLMNIWVCIVNLIPFQQRGKKSDGKLFIETIQSVLLTKMRF</sequence>